<gene>
    <name evidence="6" type="ORF">ASZ90_017115</name>
</gene>
<evidence type="ECO:0000313" key="6">
    <source>
        <dbReference type="EMBL" id="KUG05433.1"/>
    </source>
</evidence>
<name>A0A0W8E9Y4_9ZZZZ</name>
<dbReference type="PANTHER" id="PTHR43400:SF10">
    <property type="entry name" value="3-OXOSTEROID 1-DEHYDROGENASE"/>
    <property type="match status" value="1"/>
</dbReference>
<dbReference type="InterPro" id="IPR006311">
    <property type="entry name" value="TAT_signal"/>
</dbReference>
<dbReference type="InterPro" id="IPR036188">
    <property type="entry name" value="FAD/NAD-bd_sf"/>
</dbReference>
<evidence type="ECO:0000256" key="3">
    <source>
        <dbReference type="ARBA" id="ARBA00022827"/>
    </source>
</evidence>
<dbReference type="SUPFAM" id="SSF56425">
    <property type="entry name" value="Succinate dehydrogenase/fumarate reductase flavoprotein, catalytic domain"/>
    <property type="match status" value="1"/>
</dbReference>
<organism evidence="6">
    <name type="scientific">hydrocarbon metagenome</name>
    <dbReference type="NCBI Taxonomy" id="938273"/>
    <lineage>
        <taxon>unclassified sequences</taxon>
        <taxon>metagenomes</taxon>
        <taxon>ecological metagenomes</taxon>
    </lineage>
</organism>
<dbReference type="InterPro" id="IPR050315">
    <property type="entry name" value="FAD-oxidoreductase_2"/>
</dbReference>
<accession>A0A0W8E9Y4</accession>
<keyword evidence="2" id="KW-0285">Flavoprotein</keyword>
<dbReference type="Pfam" id="PF00890">
    <property type="entry name" value="FAD_binding_2"/>
    <property type="match status" value="1"/>
</dbReference>
<dbReference type="AlphaFoldDB" id="A0A0W8E9Y4"/>
<dbReference type="GO" id="GO:0016491">
    <property type="term" value="F:oxidoreductase activity"/>
    <property type="evidence" value="ECO:0007669"/>
    <property type="project" value="UniProtKB-KW"/>
</dbReference>
<reference evidence="6" key="1">
    <citation type="journal article" date="2015" name="Proc. Natl. Acad. Sci. U.S.A.">
        <title>Networks of energetic and metabolic interactions define dynamics in microbial communities.</title>
        <authorList>
            <person name="Embree M."/>
            <person name="Liu J.K."/>
            <person name="Al-Bassam M.M."/>
            <person name="Zengler K."/>
        </authorList>
    </citation>
    <scope>NUCLEOTIDE SEQUENCE</scope>
</reference>
<dbReference type="PROSITE" id="PS51257">
    <property type="entry name" value="PROKAR_LIPOPROTEIN"/>
    <property type="match status" value="1"/>
</dbReference>
<evidence type="ECO:0000256" key="4">
    <source>
        <dbReference type="ARBA" id="ARBA00023002"/>
    </source>
</evidence>
<dbReference type="Gene3D" id="3.90.700.10">
    <property type="entry name" value="Succinate dehydrogenase/fumarate reductase flavoprotein, catalytic domain"/>
    <property type="match status" value="1"/>
</dbReference>
<keyword evidence="3" id="KW-0274">FAD</keyword>
<dbReference type="Gene3D" id="3.50.50.60">
    <property type="entry name" value="FAD/NAD(P)-binding domain"/>
    <property type="match status" value="2"/>
</dbReference>
<dbReference type="PROSITE" id="PS51318">
    <property type="entry name" value="TAT"/>
    <property type="match status" value="1"/>
</dbReference>
<sequence>MEELKKVAVSRRSFLKGATVGAVGIASMGVLGGCAPQTSESEKAPGPTEGSDWLGQAPVINDADCTETVDTEVLVVGAGCAGLFAACAAAESGAKVLLVEKNQNPNGVRSSALGAVGSKLQAQHGVNINKVDIVNDICHYALNYNDMSLVKFWADNSGETLDWYCDFIDRHGKCEVKLEYTMPGQPTRYKMWPTGHGTQLKGGGDRSTVEPTVAADMIAYVESLGGQYRNETKLECVIKEDDKVVGIYASNKEGKIRINASKGVIIATGGYAANEEMYTALQGETKKSLVGLMCFPGATGDGIKAALWAGAKFDPYHSTMIFDRGAIAPDVKHGDPYKGGRPYYHIGTQPFLKVNKAGSRICNESSPYDFIVHAAANYEDKAWYQIFDSNWREDVTRFHTIGCSTLQEWEGGNHHPEGLDAVEQAINDFIDKGLVVKANTIAEVADAMGIPAEQLQSTVDRYNELYDMGEDVDFGKDSFRLSALRQPPYYCTKLGGLMLSTMDGVQINTNSQVIGQDEKPIPGLFVVGNDSGRYYTATYPNFGAGTNAGRCATFGRYCGKYVASL</sequence>
<dbReference type="InterPro" id="IPR027477">
    <property type="entry name" value="Succ_DH/fumarate_Rdtase_cat_sf"/>
</dbReference>
<evidence type="ECO:0000256" key="2">
    <source>
        <dbReference type="ARBA" id="ARBA00022630"/>
    </source>
</evidence>
<keyword evidence="4" id="KW-0560">Oxidoreductase</keyword>
<dbReference type="EMBL" id="LNQE01001813">
    <property type="protein sequence ID" value="KUG05433.1"/>
    <property type="molecule type" value="Genomic_DNA"/>
</dbReference>
<feature type="domain" description="FAD-dependent oxidoreductase 2 FAD-binding" evidence="5">
    <location>
        <begin position="73"/>
        <end position="543"/>
    </location>
</feature>
<protein>
    <submittedName>
        <fullName evidence="6">Fumarate reductase flavoprotein subunit</fullName>
    </submittedName>
</protein>
<evidence type="ECO:0000259" key="5">
    <source>
        <dbReference type="Pfam" id="PF00890"/>
    </source>
</evidence>
<evidence type="ECO:0000256" key="1">
    <source>
        <dbReference type="ARBA" id="ARBA00001974"/>
    </source>
</evidence>
<proteinExistence type="predicted"/>
<comment type="caution">
    <text evidence="6">The sequence shown here is derived from an EMBL/GenBank/DDBJ whole genome shotgun (WGS) entry which is preliminary data.</text>
</comment>
<dbReference type="SUPFAM" id="SSF51905">
    <property type="entry name" value="FAD/NAD(P)-binding domain"/>
    <property type="match status" value="1"/>
</dbReference>
<dbReference type="InterPro" id="IPR003953">
    <property type="entry name" value="FAD-dep_OxRdtase_2_FAD-bd"/>
</dbReference>
<dbReference type="GO" id="GO:0008202">
    <property type="term" value="P:steroid metabolic process"/>
    <property type="evidence" value="ECO:0007669"/>
    <property type="project" value="UniProtKB-ARBA"/>
</dbReference>
<dbReference type="InterPro" id="IPR019546">
    <property type="entry name" value="TAT_signal_bac_arc"/>
</dbReference>
<comment type="cofactor">
    <cofactor evidence="1">
        <name>FAD</name>
        <dbReference type="ChEBI" id="CHEBI:57692"/>
    </cofactor>
</comment>
<dbReference type="NCBIfam" id="TIGR01409">
    <property type="entry name" value="TAT_signal_seq"/>
    <property type="match status" value="1"/>
</dbReference>
<dbReference type="PANTHER" id="PTHR43400">
    <property type="entry name" value="FUMARATE REDUCTASE"/>
    <property type="match status" value="1"/>
</dbReference>